<proteinExistence type="predicted"/>
<evidence type="ECO:0000313" key="1">
    <source>
        <dbReference type="EMBL" id="KCW46779.1"/>
    </source>
</evidence>
<name>A0A058ZZ84_EUCGR</name>
<dbReference type="InParanoid" id="A0A058ZZ84"/>
<gene>
    <name evidence="1" type="ORF">EUGRSUZ_K00585</name>
</gene>
<organism evidence="1">
    <name type="scientific">Eucalyptus grandis</name>
    <name type="common">Flooded gum</name>
    <dbReference type="NCBI Taxonomy" id="71139"/>
    <lineage>
        <taxon>Eukaryota</taxon>
        <taxon>Viridiplantae</taxon>
        <taxon>Streptophyta</taxon>
        <taxon>Embryophyta</taxon>
        <taxon>Tracheophyta</taxon>
        <taxon>Spermatophyta</taxon>
        <taxon>Magnoliopsida</taxon>
        <taxon>eudicotyledons</taxon>
        <taxon>Gunneridae</taxon>
        <taxon>Pentapetalae</taxon>
        <taxon>rosids</taxon>
        <taxon>malvids</taxon>
        <taxon>Myrtales</taxon>
        <taxon>Myrtaceae</taxon>
        <taxon>Myrtoideae</taxon>
        <taxon>Eucalypteae</taxon>
        <taxon>Eucalyptus</taxon>
    </lineage>
</organism>
<sequence>MTKYICHKIIPISIKFYHGLNCQSKHMSYAFSFMEQVTCITEIGKILSLILHEKFPTLMIIFANSPTFNANLKVIERYRQIEPNLWTEMGQIMDLLAN</sequence>
<dbReference type="EMBL" id="KK198763">
    <property type="protein sequence ID" value="KCW46779.1"/>
    <property type="molecule type" value="Genomic_DNA"/>
</dbReference>
<protein>
    <submittedName>
        <fullName evidence="1">Uncharacterized protein</fullName>
    </submittedName>
</protein>
<accession>A0A058ZZ84</accession>
<dbReference type="AlphaFoldDB" id="A0A058ZZ84"/>
<reference evidence="1" key="1">
    <citation type="submission" date="2013-07" db="EMBL/GenBank/DDBJ databases">
        <title>The genome of Eucalyptus grandis.</title>
        <authorList>
            <person name="Schmutz J."/>
            <person name="Hayes R."/>
            <person name="Myburg A."/>
            <person name="Tuskan G."/>
            <person name="Grattapaglia D."/>
            <person name="Rokhsar D.S."/>
        </authorList>
    </citation>
    <scope>NUCLEOTIDE SEQUENCE</scope>
    <source>
        <tissue evidence="1">Leaf extractions</tissue>
    </source>
</reference>
<dbReference type="Gramene" id="KCW46779">
    <property type="protein sequence ID" value="KCW46779"/>
    <property type="gene ID" value="EUGRSUZ_K00585"/>
</dbReference>